<evidence type="ECO:0000313" key="6">
    <source>
        <dbReference type="Proteomes" id="UP001651050"/>
    </source>
</evidence>
<dbReference type="PANTHER" id="PTHR33392:SF6">
    <property type="entry name" value="POLYISOPRENYL-TEICHOIC ACID--PEPTIDOGLYCAN TEICHOIC ACID TRANSFERASE TAGU"/>
    <property type="match status" value="1"/>
</dbReference>
<feature type="compositionally biased region" description="Pro residues" evidence="2">
    <location>
        <begin position="49"/>
        <end position="59"/>
    </location>
</feature>
<dbReference type="PROSITE" id="PS51257">
    <property type="entry name" value="PROKAR_LIPOPROTEIN"/>
    <property type="match status" value="1"/>
</dbReference>
<dbReference type="Proteomes" id="UP001651050">
    <property type="component" value="Unassembled WGS sequence"/>
</dbReference>
<feature type="domain" description="Cell envelope-related transcriptional attenuator" evidence="4">
    <location>
        <begin position="86"/>
        <end position="232"/>
    </location>
</feature>
<proteinExistence type="inferred from homology"/>
<feature type="region of interest" description="Disordered" evidence="2">
    <location>
        <begin position="28"/>
        <end position="66"/>
    </location>
</feature>
<sequence length="335" mass="34985">MTRRTPRRGALVGLTASLAVMLAACTPSSAEDAAPSTVPSVRATVETPSPSPSPSPSEAPDPLGEGATTVLLIGTDSRDPQSLGGNADTIMLAHAPADRSALYLVSFTRDMHVPIPGLGEGKINSAFARGGTDTLVDTVSGVLGGAEIDAVMQTNFNGFIALTRALDGIKVENQHASRVTVQSTGRVVEFPEGDVTLENTDGLIYVRERKTLPLGDLDRTERQRAAVTGILAGIAERADDPASLAELIPLMAGNVKITGSLDAVDLFDLVPLATRLDRDDVVGLMVPITGFGTVDGASVNLVDEARTAELGRAVREDTLDENVERYGTGYAPTRS</sequence>
<evidence type="ECO:0000256" key="1">
    <source>
        <dbReference type="ARBA" id="ARBA00006068"/>
    </source>
</evidence>
<gene>
    <name evidence="5" type="ORF">M1843_13240</name>
</gene>
<evidence type="ECO:0000259" key="4">
    <source>
        <dbReference type="Pfam" id="PF03816"/>
    </source>
</evidence>
<reference evidence="5 6" key="1">
    <citation type="submission" date="2022-02" db="EMBL/GenBank/DDBJ databases">
        <title>The car tank lid bacteriome: a reservoir of bacteria with potential in bioremediation of fuel.</title>
        <authorList>
            <person name="Vidal-Verdu A."/>
            <person name="Gomez-Martinez D."/>
            <person name="Latorre-Perez A."/>
            <person name="Pereto J."/>
            <person name="Porcar M."/>
        </authorList>
    </citation>
    <scope>NUCLEOTIDE SEQUENCE [LARGE SCALE GENOMIC DNA]</scope>
    <source>
        <strain evidence="5 6">4D.3</strain>
    </source>
</reference>
<evidence type="ECO:0000256" key="2">
    <source>
        <dbReference type="SAM" id="MobiDB-lite"/>
    </source>
</evidence>
<dbReference type="InterPro" id="IPR004474">
    <property type="entry name" value="LytR_CpsA_psr"/>
</dbReference>
<dbReference type="RefSeq" id="WP_416344575.1">
    <property type="nucleotide sequence ID" value="NZ_JALQCY010000004.1"/>
</dbReference>
<protein>
    <submittedName>
        <fullName evidence="5">LCP family protein</fullName>
    </submittedName>
</protein>
<evidence type="ECO:0000256" key="3">
    <source>
        <dbReference type="SAM" id="SignalP"/>
    </source>
</evidence>
<comment type="caution">
    <text evidence="5">The sequence shown here is derived from an EMBL/GenBank/DDBJ whole genome shotgun (WGS) entry which is preliminary data.</text>
</comment>
<keyword evidence="6" id="KW-1185">Reference proteome</keyword>
<name>A0ABT0J5G5_9MICO</name>
<comment type="similarity">
    <text evidence="1">Belongs to the LytR/CpsA/Psr (LCP) family.</text>
</comment>
<dbReference type="NCBIfam" id="TIGR00350">
    <property type="entry name" value="lytR_cpsA_psr"/>
    <property type="match status" value="1"/>
</dbReference>
<dbReference type="EMBL" id="JALQCY010000004">
    <property type="protein sequence ID" value="MCK9794712.1"/>
    <property type="molecule type" value="Genomic_DNA"/>
</dbReference>
<evidence type="ECO:0000313" key="5">
    <source>
        <dbReference type="EMBL" id="MCK9794712.1"/>
    </source>
</evidence>
<organism evidence="5 6">
    <name type="scientific">Isoptericola peretonis</name>
    <dbReference type="NCBI Taxonomy" id="2918523"/>
    <lineage>
        <taxon>Bacteria</taxon>
        <taxon>Bacillati</taxon>
        <taxon>Actinomycetota</taxon>
        <taxon>Actinomycetes</taxon>
        <taxon>Micrococcales</taxon>
        <taxon>Promicromonosporaceae</taxon>
        <taxon>Isoptericola</taxon>
    </lineage>
</organism>
<feature type="signal peptide" evidence="3">
    <location>
        <begin position="1"/>
        <end position="30"/>
    </location>
</feature>
<accession>A0ABT0J5G5</accession>
<dbReference type="Gene3D" id="3.40.630.190">
    <property type="entry name" value="LCP protein"/>
    <property type="match status" value="1"/>
</dbReference>
<feature type="chain" id="PRO_5047410558" evidence="3">
    <location>
        <begin position="31"/>
        <end position="335"/>
    </location>
</feature>
<keyword evidence="3" id="KW-0732">Signal</keyword>
<dbReference type="InterPro" id="IPR050922">
    <property type="entry name" value="LytR/CpsA/Psr_CW_biosynth"/>
</dbReference>
<dbReference type="Pfam" id="PF03816">
    <property type="entry name" value="LytR_cpsA_psr"/>
    <property type="match status" value="1"/>
</dbReference>
<dbReference type="PANTHER" id="PTHR33392">
    <property type="entry name" value="POLYISOPRENYL-TEICHOIC ACID--PEPTIDOGLYCAN TEICHOIC ACID TRANSFERASE TAGU"/>
    <property type="match status" value="1"/>
</dbReference>